<dbReference type="OrthoDB" id="2678178at2"/>
<dbReference type="Proteomes" id="UP000184206">
    <property type="component" value="Unassembled WGS sequence"/>
</dbReference>
<reference evidence="1 2" key="1">
    <citation type="submission" date="2016-11" db="EMBL/GenBank/DDBJ databases">
        <authorList>
            <person name="Jaros S."/>
            <person name="Januszkiewicz K."/>
            <person name="Wedrychowicz H."/>
        </authorList>
    </citation>
    <scope>NUCLEOTIDE SEQUENCE [LARGE SCALE GENOMIC DNA]</scope>
    <source>
        <strain evidence="1 2">DSM 16010</strain>
    </source>
</reference>
<proteinExistence type="predicted"/>
<gene>
    <name evidence="1" type="ORF">SAMN02745189_01530</name>
</gene>
<accession>A0A1M7FZ42</accession>
<evidence type="ECO:0000313" key="2">
    <source>
        <dbReference type="Proteomes" id="UP000184206"/>
    </source>
</evidence>
<evidence type="ECO:0000313" key="1">
    <source>
        <dbReference type="EMBL" id="SHM09321.1"/>
    </source>
</evidence>
<dbReference type="AlphaFoldDB" id="A0A1M7FZ42"/>
<dbReference type="RefSeq" id="WP_072709962.1">
    <property type="nucleotide sequence ID" value="NZ_FRCF01000005.1"/>
</dbReference>
<keyword evidence="2" id="KW-1185">Reference proteome</keyword>
<dbReference type="EMBL" id="FRCF01000005">
    <property type="protein sequence ID" value="SHM09321.1"/>
    <property type="molecule type" value="Genomic_DNA"/>
</dbReference>
<protein>
    <submittedName>
        <fullName evidence="1">Heat induced stress protein YflT</fullName>
    </submittedName>
</protein>
<name>A0A1M7FZ42_9BACL</name>
<sequence length="104" mass="11989">MGKIESFPSEMLLMKQIDRLLKDGIKEPQMTVIANSALSTTKSTFTGIHYQAEEMGPWKKFKSMMAVKSREEKAIDTLDLTEHEQFVYRKALEEDQIVLYVEDA</sequence>
<organism evidence="1 2">
    <name type="scientific">Lacicoccus alkaliphilus DSM 16010</name>
    <dbReference type="NCBI Taxonomy" id="1123231"/>
    <lineage>
        <taxon>Bacteria</taxon>
        <taxon>Bacillati</taxon>
        <taxon>Bacillota</taxon>
        <taxon>Bacilli</taxon>
        <taxon>Bacillales</taxon>
        <taxon>Salinicoccaceae</taxon>
        <taxon>Lacicoccus</taxon>
    </lineage>
</organism>